<dbReference type="RefSeq" id="WP_022636082.1">
    <property type="nucleotide sequence ID" value="NZ_ASJR01000003.1"/>
</dbReference>
<keyword evidence="3 9" id="KW-0597">Phosphoprotein</keyword>
<dbReference type="EMBL" id="ASJR01000003">
    <property type="protein sequence ID" value="ERP39054.1"/>
    <property type="molecule type" value="Genomic_DNA"/>
</dbReference>
<dbReference type="Proteomes" id="UP000017148">
    <property type="component" value="Unassembled WGS sequence"/>
</dbReference>
<dbReference type="InterPro" id="IPR004358">
    <property type="entry name" value="Sig_transdc_His_kin-like_C"/>
</dbReference>
<dbReference type="Pfam" id="PF00072">
    <property type="entry name" value="Response_reg"/>
    <property type="match status" value="1"/>
</dbReference>
<dbReference type="InterPro" id="IPR011006">
    <property type="entry name" value="CheY-like_superfamily"/>
</dbReference>
<reference evidence="13 14" key="1">
    <citation type="journal article" date="2013" name="Environ. Microbiol.">
        <title>Genome analysis of Chitinivibrio alkaliphilus gen. nov., sp. nov., a novel extremely haloalkaliphilic anaerobic chitinolytic bacterium from the candidate phylum Termite Group 3.</title>
        <authorList>
            <person name="Sorokin D.Y."/>
            <person name="Gumerov V.M."/>
            <person name="Rakitin A.L."/>
            <person name="Beletsky A.V."/>
            <person name="Damste J.S."/>
            <person name="Muyzer G."/>
            <person name="Mardanov A.V."/>
            <person name="Ravin N.V."/>
        </authorList>
    </citation>
    <scope>NUCLEOTIDE SEQUENCE [LARGE SCALE GENOMIC DNA]</scope>
    <source>
        <strain evidence="13 14">ACht1</strain>
    </source>
</reference>
<dbReference type="InterPro" id="IPR001789">
    <property type="entry name" value="Sig_transdc_resp-reg_receiver"/>
</dbReference>
<dbReference type="GO" id="GO:0006355">
    <property type="term" value="P:regulation of DNA-templated transcription"/>
    <property type="evidence" value="ECO:0007669"/>
    <property type="project" value="InterPro"/>
</dbReference>
<dbReference type="SUPFAM" id="SSF55785">
    <property type="entry name" value="PYP-like sensor domain (PAS domain)"/>
    <property type="match status" value="1"/>
</dbReference>
<feature type="domain" description="Response regulatory" evidence="12">
    <location>
        <begin position="429"/>
        <end position="545"/>
    </location>
</feature>
<feature type="modified residue" description="4-aspartylphosphate" evidence="9">
    <location>
        <position position="480"/>
    </location>
</feature>
<dbReference type="InterPro" id="IPR036890">
    <property type="entry name" value="HATPase_C_sf"/>
</dbReference>
<dbReference type="EC" id="2.7.13.3" evidence="2"/>
<sequence length="558" mass="63020">MASRHNWNTMRQGIIGFGERSNRKSYYPELKKKIAELEQAKEEIRNSEKNLTELFNTVGDAIIILRYDGTLLRANQAMFSMFAVDRDTYRDEPIFSYVSAKENDPPSLLERIQNVPHAIAARFECRGYQPKRDAYFDAEMTLRPFFWYEEEVVLAVVRDITQQKKQEQQRYHSQKMEAVGQLASGIAHDFNNELAGIIGAAELLKLENITSAEAQSFVSLIIKAAERAGSLTKRLLSFSRKGQNEQRSINCAKILEDTKVLLQHTVHKSISIRFTNVAQYTTIKSNNTALQNIFMNLGINASHAMPHGGTISITLKNETLDERYCRESPFALTPGLFIHIIFADTGCGIPATVQERIFEPFFTTKDPGKGTGLGLASVYDVVQKHHGAITLNSEVGTGTAFHIYLPISREQNETKTASVPDLQYDRKGTILLIDDEEVVRITTASLLKNLGYTVYSAASGEEGLSLFHRQKNTIDLVILDMMMPRMGGEETFYALRKISQKTPIIIASGFAHEDEIERLHQNGVNGFIYKPFRTSELAEILQREITISQNQQKDTDFQ</sequence>
<dbReference type="PROSITE" id="PS50110">
    <property type="entry name" value="RESPONSE_REGULATORY"/>
    <property type="match status" value="1"/>
</dbReference>
<dbReference type="STRING" id="1313304.CALK_0548"/>
<dbReference type="PANTHER" id="PTHR43065:SF46">
    <property type="entry name" value="C4-DICARBOXYLATE TRANSPORT SENSOR PROTEIN DCTB"/>
    <property type="match status" value="1"/>
</dbReference>
<evidence type="ECO:0000313" key="14">
    <source>
        <dbReference type="Proteomes" id="UP000017148"/>
    </source>
</evidence>
<dbReference type="InterPro" id="IPR003594">
    <property type="entry name" value="HATPase_dom"/>
</dbReference>
<dbReference type="Gene3D" id="3.30.565.10">
    <property type="entry name" value="Histidine kinase-like ATPase, C-terminal domain"/>
    <property type="match status" value="1"/>
</dbReference>
<feature type="coiled-coil region" evidence="10">
    <location>
        <begin position="27"/>
        <end position="57"/>
    </location>
</feature>
<dbReference type="InterPro" id="IPR000014">
    <property type="entry name" value="PAS"/>
</dbReference>
<evidence type="ECO:0000256" key="7">
    <source>
        <dbReference type="ARBA" id="ARBA00022840"/>
    </source>
</evidence>
<dbReference type="InterPro" id="IPR013767">
    <property type="entry name" value="PAS_fold"/>
</dbReference>
<dbReference type="Gene3D" id="3.40.50.2300">
    <property type="match status" value="1"/>
</dbReference>
<evidence type="ECO:0000259" key="11">
    <source>
        <dbReference type="PROSITE" id="PS50109"/>
    </source>
</evidence>
<proteinExistence type="predicted"/>
<dbReference type="InterPro" id="IPR005467">
    <property type="entry name" value="His_kinase_dom"/>
</dbReference>
<evidence type="ECO:0000256" key="6">
    <source>
        <dbReference type="ARBA" id="ARBA00022777"/>
    </source>
</evidence>
<dbReference type="InterPro" id="IPR035965">
    <property type="entry name" value="PAS-like_dom_sf"/>
</dbReference>
<dbReference type="AlphaFoldDB" id="U7D9I5"/>
<dbReference type="PANTHER" id="PTHR43065">
    <property type="entry name" value="SENSOR HISTIDINE KINASE"/>
    <property type="match status" value="1"/>
</dbReference>
<keyword evidence="4" id="KW-0808">Transferase</keyword>
<dbReference type="NCBIfam" id="TIGR00229">
    <property type="entry name" value="sensory_box"/>
    <property type="match status" value="1"/>
</dbReference>
<dbReference type="PRINTS" id="PR00344">
    <property type="entry name" value="BCTRLSENSOR"/>
</dbReference>
<dbReference type="InterPro" id="IPR036097">
    <property type="entry name" value="HisK_dim/P_sf"/>
</dbReference>
<dbReference type="SMART" id="SM00387">
    <property type="entry name" value="HATPase_c"/>
    <property type="match status" value="1"/>
</dbReference>
<dbReference type="CDD" id="cd00130">
    <property type="entry name" value="PAS"/>
    <property type="match status" value="1"/>
</dbReference>
<protein>
    <recommendedName>
        <fullName evidence="2">histidine kinase</fullName>
        <ecNumber evidence="2">2.7.13.3</ecNumber>
    </recommendedName>
</protein>
<dbReference type="SMART" id="SM00448">
    <property type="entry name" value="REC"/>
    <property type="match status" value="1"/>
</dbReference>
<dbReference type="InterPro" id="IPR003661">
    <property type="entry name" value="HisK_dim/P_dom"/>
</dbReference>
<keyword evidence="7" id="KW-0067">ATP-binding</keyword>
<dbReference type="OrthoDB" id="9788063at2"/>
<dbReference type="SMART" id="SM00091">
    <property type="entry name" value="PAS"/>
    <property type="match status" value="1"/>
</dbReference>
<dbReference type="SUPFAM" id="SSF55874">
    <property type="entry name" value="ATPase domain of HSP90 chaperone/DNA topoisomerase II/histidine kinase"/>
    <property type="match status" value="1"/>
</dbReference>
<comment type="caution">
    <text evidence="13">The sequence shown here is derived from an EMBL/GenBank/DDBJ whole genome shotgun (WGS) entry which is preliminary data.</text>
</comment>
<keyword evidence="8" id="KW-0902">Two-component regulatory system</keyword>
<evidence type="ECO:0000256" key="9">
    <source>
        <dbReference type="PROSITE-ProRule" id="PRU00169"/>
    </source>
</evidence>
<dbReference type="Pfam" id="PF00512">
    <property type="entry name" value="HisKA"/>
    <property type="match status" value="1"/>
</dbReference>
<name>U7D9I5_9BACT</name>
<evidence type="ECO:0000256" key="10">
    <source>
        <dbReference type="SAM" id="Coils"/>
    </source>
</evidence>
<evidence type="ECO:0000256" key="1">
    <source>
        <dbReference type="ARBA" id="ARBA00000085"/>
    </source>
</evidence>
<evidence type="ECO:0000256" key="5">
    <source>
        <dbReference type="ARBA" id="ARBA00022741"/>
    </source>
</evidence>
<evidence type="ECO:0000256" key="4">
    <source>
        <dbReference type="ARBA" id="ARBA00022679"/>
    </source>
</evidence>
<evidence type="ECO:0000256" key="3">
    <source>
        <dbReference type="ARBA" id="ARBA00022553"/>
    </source>
</evidence>
<dbReference type="CDD" id="cd00082">
    <property type="entry name" value="HisKA"/>
    <property type="match status" value="1"/>
</dbReference>
<keyword evidence="10" id="KW-0175">Coiled coil</keyword>
<accession>U7D9I5</accession>
<gene>
    <name evidence="13" type="ORF">CALK_0548</name>
</gene>
<keyword evidence="6 13" id="KW-0418">Kinase</keyword>
<dbReference type="SUPFAM" id="SSF47384">
    <property type="entry name" value="Homodimeric domain of signal transducing histidine kinase"/>
    <property type="match status" value="1"/>
</dbReference>
<dbReference type="Pfam" id="PF00989">
    <property type="entry name" value="PAS"/>
    <property type="match status" value="1"/>
</dbReference>
<evidence type="ECO:0000256" key="8">
    <source>
        <dbReference type="ARBA" id="ARBA00023012"/>
    </source>
</evidence>
<dbReference type="CDD" id="cd00156">
    <property type="entry name" value="REC"/>
    <property type="match status" value="1"/>
</dbReference>
<dbReference type="GO" id="GO:0000155">
    <property type="term" value="F:phosphorelay sensor kinase activity"/>
    <property type="evidence" value="ECO:0007669"/>
    <property type="project" value="InterPro"/>
</dbReference>
<dbReference type="eggNOG" id="COG4191">
    <property type="taxonomic scope" value="Bacteria"/>
</dbReference>
<evidence type="ECO:0000259" key="12">
    <source>
        <dbReference type="PROSITE" id="PS50110"/>
    </source>
</evidence>
<evidence type="ECO:0000256" key="2">
    <source>
        <dbReference type="ARBA" id="ARBA00012438"/>
    </source>
</evidence>
<dbReference type="SMART" id="SM00388">
    <property type="entry name" value="HisKA"/>
    <property type="match status" value="1"/>
</dbReference>
<feature type="domain" description="Histidine kinase" evidence="11">
    <location>
        <begin position="185"/>
        <end position="409"/>
    </location>
</feature>
<organism evidence="13 14">
    <name type="scientific">Chitinivibrio alkaliphilus ACht1</name>
    <dbReference type="NCBI Taxonomy" id="1313304"/>
    <lineage>
        <taxon>Bacteria</taxon>
        <taxon>Pseudomonadati</taxon>
        <taxon>Fibrobacterota</taxon>
        <taxon>Chitinivibrionia</taxon>
        <taxon>Chitinivibrionales</taxon>
        <taxon>Chitinivibrionaceae</taxon>
        <taxon>Chitinivibrio</taxon>
    </lineage>
</organism>
<dbReference type="SUPFAM" id="SSF52172">
    <property type="entry name" value="CheY-like"/>
    <property type="match status" value="1"/>
</dbReference>
<dbReference type="Gene3D" id="3.30.450.20">
    <property type="entry name" value="PAS domain"/>
    <property type="match status" value="1"/>
</dbReference>
<comment type="catalytic activity">
    <reaction evidence="1">
        <text>ATP + protein L-histidine = ADP + protein N-phospho-L-histidine.</text>
        <dbReference type="EC" id="2.7.13.3"/>
    </reaction>
</comment>
<dbReference type="Pfam" id="PF02518">
    <property type="entry name" value="HATPase_c"/>
    <property type="match status" value="1"/>
</dbReference>
<dbReference type="GO" id="GO:0005524">
    <property type="term" value="F:ATP binding"/>
    <property type="evidence" value="ECO:0007669"/>
    <property type="project" value="UniProtKB-KW"/>
</dbReference>
<evidence type="ECO:0000313" key="13">
    <source>
        <dbReference type="EMBL" id="ERP39054.1"/>
    </source>
</evidence>
<keyword evidence="5" id="KW-0547">Nucleotide-binding</keyword>
<dbReference type="Gene3D" id="1.10.287.130">
    <property type="match status" value="1"/>
</dbReference>
<keyword evidence="14" id="KW-1185">Reference proteome</keyword>
<dbReference type="PROSITE" id="PS50109">
    <property type="entry name" value="HIS_KIN"/>
    <property type="match status" value="1"/>
</dbReference>